<feature type="compositionally biased region" description="Pro residues" evidence="1">
    <location>
        <begin position="163"/>
        <end position="191"/>
    </location>
</feature>
<feature type="compositionally biased region" description="Pro residues" evidence="1">
    <location>
        <begin position="327"/>
        <end position="340"/>
    </location>
</feature>
<proteinExistence type="predicted"/>
<feature type="compositionally biased region" description="Low complexity" evidence="1">
    <location>
        <begin position="27"/>
        <end position="41"/>
    </location>
</feature>
<reference evidence="3" key="1">
    <citation type="journal article" date="2019" name="Int. J. Syst. Evol. Microbiol.">
        <title>The Global Catalogue of Microorganisms (GCM) 10K type strain sequencing project: providing services to taxonomists for standard genome sequencing and annotation.</title>
        <authorList>
            <consortium name="The Broad Institute Genomics Platform"/>
            <consortium name="The Broad Institute Genome Sequencing Center for Infectious Disease"/>
            <person name="Wu L."/>
            <person name="Ma J."/>
        </authorList>
    </citation>
    <scope>NUCLEOTIDE SEQUENCE [LARGE SCALE GENOMIC DNA]</scope>
    <source>
        <strain evidence="3">CGMCC 4.7676</strain>
    </source>
</reference>
<feature type="compositionally biased region" description="Low complexity" evidence="1">
    <location>
        <begin position="317"/>
        <end position="326"/>
    </location>
</feature>
<feature type="compositionally biased region" description="Low complexity" evidence="1">
    <location>
        <begin position="341"/>
        <end position="353"/>
    </location>
</feature>
<feature type="compositionally biased region" description="Low complexity" evidence="1">
    <location>
        <begin position="251"/>
        <end position="265"/>
    </location>
</feature>
<evidence type="ECO:0000313" key="3">
    <source>
        <dbReference type="Proteomes" id="UP001595645"/>
    </source>
</evidence>
<gene>
    <name evidence="2" type="ORF">ACFOSH_20360</name>
</gene>
<feature type="compositionally biased region" description="Basic residues" evidence="1">
    <location>
        <begin position="1"/>
        <end position="10"/>
    </location>
</feature>
<dbReference type="Proteomes" id="UP001595645">
    <property type="component" value="Unassembled WGS sequence"/>
</dbReference>
<protein>
    <submittedName>
        <fullName evidence="2">Uncharacterized protein</fullName>
    </submittedName>
</protein>
<feature type="compositionally biased region" description="Pro residues" evidence="1">
    <location>
        <begin position="298"/>
        <end position="310"/>
    </location>
</feature>
<dbReference type="RefSeq" id="WP_378240575.1">
    <property type="nucleotide sequence ID" value="NZ_JBHRWK010000027.1"/>
</dbReference>
<feature type="region of interest" description="Disordered" evidence="1">
    <location>
        <begin position="1"/>
        <end position="48"/>
    </location>
</feature>
<comment type="caution">
    <text evidence="2">The sequence shown here is derived from an EMBL/GenBank/DDBJ whole genome shotgun (WGS) entry which is preliminary data.</text>
</comment>
<feature type="region of interest" description="Disordered" evidence="1">
    <location>
        <begin position="155"/>
        <end position="430"/>
    </location>
</feature>
<accession>A0ABV7P1U6</accession>
<keyword evidence="3" id="KW-1185">Reference proteome</keyword>
<evidence type="ECO:0000256" key="1">
    <source>
        <dbReference type="SAM" id="MobiDB-lite"/>
    </source>
</evidence>
<name>A0ABV7P1U6_9PSEU</name>
<sequence length="430" mass="44480">MARKFGRRGKPAAGGGPEVDPRDLFGTAQPARQAARPASSTPLADQLNQGWPGVEPGYVVLPRSLAEGMSLPWQQQMAALLAQFHHENAHLAWPVYRVVPSRYEKLVDLDEEQLAEAGYLVEMDTEGEMIYRERSGRKIDDPANTTVLVSCLDPIPKPAQRQAPPPPSQAAPPAPGQQPRPPQPQQQPPRAPAAMNIGPAPVWRTVTPPAGPPAAPPSASPAAPPPGGSAAPQAPAPQSPGPQPSAPQAPGPQASAPQAPASQEPAPQPPAPHQGPPPAAPPALPPLPQPSRTRPPAGNQPPPVTPPPATPETRSVAPPTQAEPTQPASPPPANPPPATSPPSSAMPPATSPVTGPPSGPLPQPVSPGSPPQGIPVSPDLPTPPRGIPMGRGWFDELAENVPESSKLDQPEGGEFGPTGDPTEIPYRYRK</sequence>
<dbReference type="EMBL" id="JBHRWK010000027">
    <property type="protein sequence ID" value="MFC3451792.1"/>
    <property type="molecule type" value="Genomic_DNA"/>
</dbReference>
<organism evidence="2 3">
    <name type="scientific">Amycolatopsis speibonae</name>
    <dbReference type="NCBI Taxonomy" id="1450224"/>
    <lineage>
        <taxon>Bacteria</taxon>
        <taxon>Bacillati</taxon>
        <taxon>Actinomycetota</taxon>
        <taxon>Actinomycetes</taxon>
        <taxon>Pseudonocardiales</taxon>
        <taxon>Pseudonocardiaceae</taxon>
        <taxon>Amycolatopsis</taxon>
    </lineage>
</organism>
<feature type="compositionally biased region" description="Pro residues" evidence="1">
    <location>
        <begin position="354"/>
        <end position="386"/>
    </location>
</feature>
<feature type="compositionally biased region" description="Pro residues" evidence="1">
    <location>
        <begin position="209"/>
        <end position="227"/>
    </location>
</feature>
<feature type="compositionally biased region" description="Pro residues" evidence="1">
    <location>
        <begin position="234"/>
        <end position="250"/>
    </location>
</feature>
<evidence type="ECO:0000313" key="2">
    <source>
        <dbReference type="EMBL" id="MFC3451792.1"/>
    </source>
</evidence>
<feature type="compositionally biased region" description="Pro residues" evidence="1">
    <location>
        <begin position="266"/>
        <end position="289"/>
    </location>
</feature>